<keyword evidence="2" id="KW-0178">Competence</keyword>
<comment type="subcellular location">
    <subcellularLocation>
        <location evidence="1">Cell surface</location>
    </subcellularLocation>
</comment>
<organism evidence="4 5">
    <name type="scientific">Cytobacillus citreus</name>
    <dbReference type="NCBI Taxonomy" id="2833586"/>
    <lineage>
        <taxon>Bacteria</taxon>
        <taxon>Bacillati</taxon>
        <taxon>Bacillota</taxon>
        <taxon>Bacilli</taxon>
        <taxon>Bacillales</taxon>
        <taxon>Bacillaceae</taxon>
        <taxon>Cytobacillus</taxon>
    </lineage>
</organism>
<dbReference type="EMBL" id="JAGYPM010000003">
    <property type="protein sequence ID" value="MBS4191477.1"/>
    <property type="molecule type" value="Genomic_DNA"/>
</dbReference>
<gene>
    <name evidence="4" type="ORF">KHA94_14905</name>
</gene>
<sequence>MKLITFNQKGITLLEVLLSILILSIILVTIMKFFPQMGLMNQKNVDKTEAINIAKEELIAWQKNKEINSLLKLNSVELPSNITEDADYYYSEKRKKKFNIHIKINKKSDLITGPIKANQIHIQLLNDNNSVVTEIYGYIIVE</sequence>
<dbReference type="Proteomes" id="UP000681027">
    <property type="component" value="Unassembled WGS sequence"/>
</dbReference>
<evidence type="ECO:0000313" key="5">
    <source>
        <dbReference type="Proteomes" id="UP000681027"/>
    </source>
</evidence>
<keyword evidence="5" id="KW-1185">Reference proteome</keyword>
<evidence type="ECO:0000313" key="4">
    <source>
        <dbReference type="EMBL" id="MBS4191477.1"/>
    </source>
</evidence>
<name>A0ABS5NUG7_9BACI</name>
<feature type="transmembrane region" description="Helical" evidence="3">
    <location>
        <begin position="12"/>
        <end position="34"/>
    </location>
</feature>
<accession>A0ABS5NUG7</accession>
<comment type="caution">
    <text evidence="4">The sequence shown here is derived from an EMBL/GenBank/DDBJ whole genome shotgun (WGS) entry which is preliminary data.</text>
</comment>
<dbReference type="PROSITE" id="PS00409">
    <property type="entry name" value="PROKAR_NTER_METHYL"/>
    <property type="match status" value="1"/>
</dbReference>
<reference evidence="4 5" key="1">
    <citation type="submission" date="2021-05" db="EMBL/GenBank/DDBJ databases">
        <title>Novel Bacillus species.</title>
        <authorList>
            <person name="Liu G."/>
        </authorList>
    </citation>
    <scope>NUCLEOTIDE SEQUENCE [LARGE SCALE GENOMIC DNA]</scope>
    <source>
        <strain evidence="4 5">FJAT-49705</strain>
    </source>
</reference>
<evidence type="ECO:0000256" key="3">
    <source>
        <dbReference type="SAM" id="Phobius"/>
    </source>
</evidence>
<keyword evidence="3" id="KW-0812">Transmembrane</keyword>
<proteinExistence type="predicted"/>
<dbReference type="RefSeq" id="WP_213102909.1">
    <property type="nucleotide sequence ID" value="NZ_JAGYPM010000003.1"/>
</dbReference>
<evidence type="ECO:0000256" key="1">
    <source>
        <dbReference type="ARBA" id="ARBA00004241"/>
    </source>
</evidence>
<keyword evidence="3" id="KW-1133">Transmembrane helix</keyword>
<protein>
    <submittedName>
        <fullName evidence="4">Prepilin-type N-terminal cleavage/methylation domain-containing protein</fullName>
    </submittedName>
</protein>
<dbReference type="Pfam" id="PF07963">
    <property type="entry name" value="N_methyl"/>
    <property type="match status" value="1"/>
</dbReference>
<keyword evidence="3" id="KW-0472">Membrane</keyword>
<dbReference type="InterPro" id="IPR012902">
    <property type="entry name" value="N_methyl_site"/>
</dbReference>
<evidence type="ECO:0000256" key="2">
    <source>
        <dbReference type="ARBA" id="ARBA00023287"/>
    </source>
</evidence>